<dbReference type="InterPro" id="IPR001357">
    <property type="entry name" value="BRCT_dom"/>
</dbReference>
<dbReference type="GO" id="GO:0006281">
    <property type="term" value="P:DNA repair"/>
    <property type="evidence" value="ECO:0007669"/>
    <property type="project" value="InterPro"/>
</dbReference>
<dbReference type="FunFam" id="3.40.50.10190:FF:000001">
    <property type="entry name" value="Replication factor C subunit 1"/>
    <property type="match status" value="1"/>
</dbReference>
<dbReference type="Pfam" id="PF00533">
    <property type="entry name" value="BRCT"/>
    <property type="match status" value="1"/>
</dbReference>
<dbReference type="CDD" id="cd18140">
    <property type="entry name" value="HLD_clamp_RFC"/>
    <property type="match status" value="1"/>
</dbReference>
<evidence type="ECO:0000256" key="11">
    <source>
        <dbReference type="ARBA" id="ARBA00064311"/>
    </source>
</evidence>
<evidence type="ECO:0000256" key="9">
    <source>
        <dbReference type="ARBA" id="ARBA00023242"/>
    </source>
</evidence>
<dbReference type="GO" id="GO:0005634">
    <property type="term" value="C:nucleus"/>
    <property type="evidence" value="ECO:0007669"/>
    <property type="project" value="UniProtKB-SubCell"/>
</dbReference>
<feature type="compositionally biased region" description="Basic and acidic residues" evidence="13">
    <location>
        <begin position="274"/>
        <end position="285"/>
    </location>
</feature>
<dbReference type="SMART" id="SM00382">
    <property type="entry name" value="AAA"/>
    <property type="match status" value="1"/>
</dbReference>
<gene>
    <name evidence="15" type="ORF">TBIB3V08_LOCUS1620</name>
</gene>
<dbReference type="PANTHER" id="PTHR23389">
    <property type="entry name" value="CHROMOSOME TRANSMISSION FIDELITY FACTOR 18"/>
    <property type="match status" value="1"/>
</dbReference>
<protein>
    <recommendedName>
        <fullName evidence="3 12">Replication factor C subunit 1</fullName>
    </recommendedName>
</protein>
<dbReference type="CDD" id="cd00009">
    <property type="entry name" value="AAA"/>
    <property type="match status" value="1"/>
</dbReference>
<dbReference type="GO" id="GO:0003689">
    <property type="term" value="F:DNA clamp loader activity"/>
    <property type="evidence" value="ECO:0007669"/>
    <property type="project" value="UniProtKB-UniRule"/>
</dbReference>
<dbReference type="SUPFAM" id="SSF48019">
    <property type="entry name" value="post-AAA+ oligomerization domain-like"/>
    <property type="match status" value="1"/>
</dbReference>
<dbReference type="GO" id="GO:0005524">
    <property type="term" value="F:ATP binding"/>
    <property type="evidence" value="ECO:0007669"/>
    <property type="project" value="UniProtKB-UniRule"/>
</dbReference>
<feature type="compositionally biased region" description="Basic and acidic residues" evidence="13">
    <location>
        <begin position="450"/>
        <end position="474"/>
    </location>
</feature>
<dbReference type="FunFam" id="3.40.50.300:FF:000395">
    <property type="entry name" value="Replication factor C subunit 1"/>
    <property type="match status" value="1"/>
</dbReference>
<evidence type="ECO:0000256" key="3">
    <source>
        <dbReference type="ARBA" id="ARBA00020401"/>
    </source>
</evidence>
<dbReference type="PANTHER" id="PTHR23389:SF6">
    <property type="entry name" value="REPLICATION FACTOR C SUBUNIT 1"/>
    <property type="match status" value="1"/>
</dbReference>
<evidence type="ECO:0000256" key="1">
    <source>
        <dbReference type="ARBA" id="ARBA00004123"/>
    </source>
</evidence>
<dbReference type="PIRSF" id="PIRSF036578">
    <property type="entry name" value="RFC1"/>
    <property type="match status" value="1"/>
</dbReference>
<feature type="domain" description="BRCT" evidence="14">
    <location>
        <begin position="368"/>
        <end position="449"/>
    </location>
</feature>
<dbReference type="FunFam" id="1.10.8.60:FF:000021">
    <property type="entry name" value="Replication factor C subunit 1"/>
    <property type="match status" value="1"/>
</dbReference>
<dbReference type="InterPro" id="IPR003959">
    <property type="entry name" value="ATPase_AAA_core"/>
</dbReference>
<evidence type="ECO:0000256" key="8">
    <source>
        <dbReference type="ARBA" id="ARBA00023125"/>
    </source>
</evidence>
<keyword evidence="5 12" id="KW-0235">DNA replication</keyword>
<feature type="compositionally biased region" description="Basic and acidic residues" evidence="13">
    <location>
        <begin position="180"/>
        <end position="206"/>
    </location>
</feature>
<dbReference type="InterPro" id="IPR003593">
    <property type="entry name" value="AAA+_ATPase"/>
</dbReference>
<feature type="compositionally biased region" description="Acidic residues" evidence="13">
    <location>
        <begin position="1032"/>
        <end position="1053"/>
    </location>
</feature>
<dbReference type="Pfam" id="PF00004">
    <property type="entry name" value="AAA"/>
    <property type="match status" value="1"/>
</dbReference>
<evidence type="ECO:0000256" key="13">
    <source>
        <dbReference type="SAM" id="MobiDB-lite"/>
    </source>
</evidence>
<comment type="similarity">
    <text evidence="2 12">Belongs to the activator 1 large subunit family.</text>
</comment>
<dbReference type="InterPro" id="IPR036420">
    <property type="entry name" value="BRCT_dom_sf"/>
</dbReference>
<organism evidence="15">
    <name type="scientific">Timema bartmani</name>
    <dbReference type="NCBI Taxonomy" id="61472"/>
    <lineage>
        <taxon>Eukaryota</taxon>
        <taxon>Metazoa</taxon>
        <taxon>Ecdysozoa</taxon>
        <taxon>Arthropoda</taxon>
        <taxon>Hexapoda</taxon>
        <taxon>Insecta</taxon>
        <taxon>Pterygota</taxon>
        <taxon>Neoptera</taxon>
        <taxon>Polyneoptera</taxon>
        <taxon>Phasmatodea</taxon>
        <taxon>Timematodea</taxon>
        <taxon>Timematoidea</taxon>
        <taxon>Timematidae</taxon>
        <taxon>Timema</taxon>
    </lineage>
</organism>
<keyword evidence="7 12" id="KW-0067">ATP-binding</keyword>
<evidence type="ECO:0000313" key="15">
    <source>
        <dbReference type="EMBL" id="CAD7439040.1"/>
    </source>
</evidence>
<feature type="compositionally biased region" description="Polar residues" evidence="13">
    <location>
        <begin position="314"/>
        <end position="345"/>
    </location>
</feature>
<comment type="subcellular location">
    <subcellularLocation>
        <location evidence="1 12">Nucleus</location>
    </subcellularLocation>
</comment>
<proteinExistence type="inferred from homology"/>
<dbReference type="Pfam" id="PF25361">
    <property type="entry name" value="AAA_lid_RFC1"/>
    <property type="match status" value="1"/>
</dbReference>
<reference evidence="15" key="1">
    <citation type="submission" date="2020-11" db="EMBL/GenBank/DDBJ databases">
        <authorList>
            <person name="Tran Van P."/>
        </authorList>
    </citation>
    <scope>NUCLEOTIDE SEQUENCE</scope>
</reference>
<dbReference type="InterPro" id="IPR012178">
    <property type="entry name" value="RFC1"/>
</dbReference>
<dbReference type="Gene3D" id="3.40.50.10190">
    <property type="entry name" value="BRCT domain"/>
    <property type="match status" value="1"/>
</dbReference>
<accession>A0A7R9EPK1</accession>
<feature type="compositionally biased region" description="Basic residues" evidence="13">
    <location>
        <begin position="207"/>
        <end position="222"/>
    </location>
</feature>
<sequence>MDPGTLGSNGSPPIQDIRSYFMIGGSKNKKETDKKAQIQGEKTSKPKKKRAIILSSDSEDENLVSKRQRDSNALASMSFCAWSIHLVHGLSCPSALGPSNLSMVFHVLLRWVHPTCPWSSMSFCAWSIQLIPGLPIEAALKEDKPPRHSDEDFEHTLKLLDTYEVKKFKHDKEKRHEKHNKKEIEKEISESKEHRSDKDKGEENANHNRKLHKLSKVKHSKSSVKGTDEKTESQETDLHPSSESKYFKSTKSHCVESNTELENTIEASSHKNRVPVENKEEKISHDTTPSKSSKPSVDDECSRKRHSGKKNKESTTITPETSAEPQTTSISDISSPNLEKSRQNAQNYQKYLQRKGPKNPGSKELPKGKPNCLSKLVFVVTGELDSLDREEAVALIQQHGGKVTSSVSRNTSYLVVGDDPGPSKIEKAKTWCTPHLDEDGLLNLIRQRSGKQEGKNEIENAEEISKITKNERKTPSQVFEKSLVLKKKTPSEPLKSTGSSQASQESTPGLSGSLWVDRYKPTSTKQIIGQQGDRSNVKKLTRWLSNWHANHSGKKKLARPSPWSKDDSGAFFKAALLSGPPGIGKTTSAHLVCKELGLDIVEFNASDTRSKRLLHEDVSELLRNKSLFGYFKGESLVYLFMLSADGSGGKPTAKHVLLMDEVDGMAGNEDRGGMQELIQLIKNSRIPVICMCNDRHHPKIRSLVNYCFDLGFSKPRLEQIRGAMMTICYKEGVGVTADILNDIITASNQDIRQVLHHLSVFSARNKKLSGEQTKADAKNGQKILKLGPWDVLRKVFSAEEHKKMSLQDRSDLFFQDYNIGPLFVQDNYLNVKPHAAKGNLLKTLECVANASESMTIGDTVERAIRSNNAWNLLPVQALYSSVLPGEYMEGHLTSQINFPAWLGKNSRMQKLSRLAQELQIHMRLSISGDKESVVLEYVNHLRRAITHPLATRGLDGVDEAVSVMDSYHLTREDLDSILELASWPQQLDPMGTVDSKVKAAFTRAYNKDVAMLPYSVTSVKKVSIASNKVATLDEEEEMEGEEREETQEPDDITADSMIKAKKRAAPKQMEGKDARVAGASNAKRGKGKGKAK</sequence>
<dbReference type="SMART" id="SM00292">
    <property type="entry name" value="BRCT"/>
    <property type="match status" value="1"/>
</dbReference>
<keyword evidence="6 12" id="KW-0547">Nucleotide-binding</keyword>
<dbReference type="GO" id="GO:0006260">
    <property type="term" value="P:DNA replication"/>
    <property type="evidence" value="ECO:0007669"/>
    <property type="project" value="UniProtKB-KW"/>
</dbReference>
<dbReference type="Gene3D" id="1.10.8.60">
    <property type="match status" value="1"/>
</dbReference>
<feature type="compositionally biased region" description="Basic and acidic residues" evidence="13">
    <location>
        <begin position="226"/>
        <end position="246"/>
    </location>
</feature>
<dbReference type="InterPro" id="IPR047854">
    <property type="entry name" value="RFC_lid"/>
</dbReference>
<name>A0A7R9EPK1_9NEOP</name>
<feature type="compositionally biased region" description="Basic residues" evidence="13">
    <location>
        <begin position="1083"/>
        <end position="1092"/>
    </location>
</feature>
<feature type="region of interest" description="Disordered" evidence="13">
    <location>
        <begin position="450"/>
        <end position="515"/>
    </location>
</feature>
<feature type="compositionally biased region" description="Polar residues" evidence="13">
    <location>
        <begin position="255"/>
        <end position="267"/>
    </location>
</feature>
<evidence type="ECO:0000256" key="2">
    <source>
        <dbReference type="ARBA" id="ARBA00006116"/>
    </source>
</evidence>
<dbReference type="InterPro" id="IPR008921">
    <property type="entry name" value="DNA_pol3_clamp-load_cplx_C"/>
</dbReference>
<feature type="compositionally biased region" description="Polar residues" evidence="13">
    <location>
        <begin position="494"/>
        <end position="510"/>
    </location>
</feature>
<dbReference type="Gene3D" id="3.40.50.300">
    <property type="entry name" value="P-loop containing nucleotide triphosphate hydrolases"/>
    <property type="match status" value="1"/>
</dbReference>
<evidence type="ECO:0000256" key="10">
    <source>
        <dbReference type="ARBA" id="ARBA00054501"/>
    </source>
</evidence>
<dbReference type="AlphaFoldDB" id="A0A7R9EPK1"/>
<feature type="compositionally biased region" description="Polar residues" evidence="13">
    <location>
        <begin position="286"/>
        <end position="295"/>
    </location>
</feature>
<dbReference type="FunFam" id="1.20.272.10:FF:000005">
    <property type="entry name" value="Replication factor C subunit 1"/>
    <property type="match status" value="1"/>
</dbReference>
<keyword evidence="4" id="KW-0597">Phosphoprotein</keyword>
<evidence type="ECO:0000259" key="14">
    <source>
        <dbReference type="PROSITE" id="PS50172"/>
    </source>
</evidence>
<dbReference type="GO" id="GO:0005663">
    <property type="term" value="C:DNA replication factor C complex"/>
    <property type="evidence" value="ECO:0007669"/>
    <property type="project" value="InterPro"/>
</dbReference>
<dbReference type="SUPFAM" id="SSF52540">
    <property type="entry name" value="P-loop containing nucleoside triphosphate hydrolases"/>
    <property type="match status" value="1"/>
</dbReference>
<evidence type="ECO:0000256" key="6">
    <source>
        <dbReference type="ARBA" id="ARBA00022741"/>
    </source>
</evidence>
<evidence type="ECO:0000256" key="4">
    <source>
        <dbReference type="ARBA" id="ARBA00022553"/>
    </source>
</evidence>
<feature type="region of interest" description="Disordered" evidence="13">
    <location>
        <begin position="171"/>
        <end position="345"/>
    </location>
</feature>
<dbReference type="Pfam" id="PF08519">
    <property type="entry name" value="RFC1"/>
    <property type="match status" value="1"/>
</dbReference>
<comment type="subunit">
    <text evidence="11">Large subunit of the RFC complex, an heteropentameric complex consisting of RFC1 and four small subunits RFC2, RFC3, RFC4 and RFC5; the RFC complex interacts with PCNA and the interaction involves RFC1.</text>
</comment>
<dbReference type="SUPFAM" id="SSF52113">
    <property type="entry name" value="BRCT domain"/>
    <property type="match status" value="1"/>
</dbReference>
<evidence type="ECO:0000256" key="7">
    <source>
        <dbReference type="ARBA" id="ARBA00022840"/>
    </source>
</evidence>
<dbReference type="InterPro" id="IPR027417">
    <property type="entry name" value="P-loop_NTPase"/>
</dbReference>
<keyword evidence="9 12" id="KW-0539">Nucleus</keyword>
<dbReference type="PROSITE" id="PS50172">
    <property type="entry name" value="BRCT"/>
    <property type="match status" value="1"/>
</dbReference>
<comment type="function">
    <text evidence="10">Subunit of the replication factor C (RFC) complex which acts during elongation of primed DNA templates by DNA polymerases delta and epsilon, and is necessary for ATP-dependent loading of proliferating cell nuclear antigen (PCNA) onto primed DNA. This subunit binds to the primer-template junction. Binds the PO-B transcription element as well as other GA rich DNA sequences. Can bind single- or double-stranded DNA.</text>
</comment>
<dbReference type="GO" id="GO:0016887">
    <property type="term" value="F:ATP hydrolysis activity"/>
    <property type="evidence" value="ECO:0007669"/>
    <property type="project" value="InterPro"/>
</dbReference>
<keyword evidence="8" id="KW-0238">DNA-binding</keyword>
<feature type="region of interest" description="Disordered" evidence="13">
    <location>
        <begin position="1031"/>
        <end position="1092"/>
    </location>
</feature>
<dbReference type="InterPro" id="IPR013725">
    <property type="entry name" value="DNA_replication_fac_RFC1_C"/>
</dbReference>
<evidence type="ECO:0000256" key="12">
    <source>
        <dbReference type="PIRNR" id="PIRNR036578"/>
    </source>
</evidence>
<dbReference type="Gene3D" id="1.20.272.10">
    <property type="match status" value="1"/>
</dbReference>
<dbReference type="EMBL" id="OD564580">
    <property type="protein sequence ID" value="CAD7439040.1"/>
    <property type="molecule type" value="Genomic_DNA"/>
</dbReference>
<dbReference type="GO" id="GO:0003677">
    <property type="term" value="F:DNA binding"/>
    <property type="evidence" value="ECO:0007669"/>
    <property type="project" value="UniProtKB-KW"/>
</dbReference>
<feature type="region of interest" description="Disordered" evidence="13">
    <location>
        <begin position="25"/>
        <end position="50"/>
    </location>
</feature>
<dbReference type="CDD" id="cd17752">
    <property type="entry name" value="BRCT_RFC1"/>
    <property type="match status" value="1"/>
</dbReference>
<evidence type="ECO:0000256" key="5">
    <source>
        <dbReference type="ARBA" id="ARBA00022705"/>
    </source>
</evidence>